<protein>
    <submittedName>
        <fullName evidence="7">23S rRNA (Uracil(1939)-C(5))-methyltransferase RlmD</fullName>
        <ecNumber evidence="7">2.1.1.190</ecNumber>
    </submittedName>
</protein>
<evidence type="ECO:0000256" key="5">
    <source>
        <dbReference type="PROSITE-ProRule" id="PRU10015"/>
    </source>
</evidence>
<gene>
    <name evidence="7" type="primary">rlmD</name>
    <name evidence="7" type="ORF">IBJ83_07755</name>
</gene>
<feature type="binding site" evidence="4">
    <location>
        <position position="367"/>
    </location>
    <ligand>
        <name>S-adenosyl-L-methionine</name>
        <dbReference type="ChEBI" id="CHEBI:59789"/>
    </ligand>
</feature>
<evidence type="ECO:0000256" key="2">
    <source>
        <dbReference type="ARBA" id="ARBA00022679"/>
    </source>
</evidence>
<evidence type="ECO:0000256" key="4">
    <source>
        <dbReference type="PROSITE-ProRule" id="PRU01024"/>
    </source>
</evidence>
<dbReference type="EC" id="2.1.1.190" evidence="7"/>
<evidence type="ECO:0000313" key="7">
    <source>
        <dbReference type="EMBL" id="MBK1469181.1"/>
    </source>
</evidence>
<dbReference type="InterPro" id="IPR010280">
    <property type="entry name" value="U5_MeTrfase_fam"/>
</dbReference>
<dbReference type="GO" id="GO:0032259">
    <property type="term" value="P:methylation"/>
    <property type="evidence" value="ECO:0007669"/>
    <property type="project" value="UniProtKB-KW"/>
</dbReference>
<dbReference type="Pfam" id="PF01938">
    <property type="entry name" value="TRAM"/>
    <property type="match status" value="1"/>
</dbReference>
<dbReference type="SUPFAM" id="SSF50249">
    <property type="entry name" value="Nucleic acid-binding proteins"/>
    <property type="match status" value="1"/>
</dbReference>
<dbReference type="Gene3D" id="3.40.50.150">
    <property type="entry name" value="Vaccinia Virus protein VP39"/>
    <property type="match status" value="1"/>
</dbReference>
<dbReference type="PANTHER" id="PTHR11061:SF30">
    <property type="entry name" value="TRNA (URACIL(54)-C(5))-METHYLTRANSFERASE"/>
    <property type="match status" value="1"/>
</dbReference>
<feature type="binding site" evidence="4">
    <location>
        <position position="299"/>
    </location>
    <ligand>
        <name>S-adenosyl-L-methionine</name>
        <dbReference type="ChEBI" id="CHEBI:59789"/>
    </ligand>
</feature>
<dbReference type="InterPro" id="IPR012340">
    <property type="entry name" value="NA-bd_OB-fold"/>
</dbReference>
<dbReference type="CDD" id="cd02440">
    <property type="entry name" value="AdoMet_MTases"/>
    <property type="match status" value="1"/>
</dbReference>
<evidence type="ECO:0000256" key="1">
    <source>
        <dbReference type="ARBA" id="ARBA00022603"/>
    </source>
</evidence>
<dbReference type="SUPFAM" id="SSF53335">
    <property type="entry name" value="S-adenosyl-L-methionine-dependent methyltransferases"/>
    <property type="match status" value="1"/>
</dbReference>
<sequence>MEIKNLEIIDNTNEGLGVAKSDEGIIFVKGGLVGDIVDVEITQKKKNFSNGYVKNYVKFSEFRENKYDENLTDIYPFINLKYEKELELKKKMFLNNLRKNTKIELENVEILGNEKNLNYRNKIELKTNENFELCYCVDNGENKLRLENCPISDLAINEFLPFLQEKLREFKIKSYDVNTDMGILKNISIRANFNSEIMITFVVKKNTKEVENFVKSLKIYENLVSGYVNINPKKASIIMGNECICVFSKKLFIDKIGKYEFNISPKSFFQVNKFQTENLYKIAKEFLGENKEETLLDLYSGIGTTSIYFAENFKKVIGVEVVKDAVKDAKENLKLNEVKNVEFIYGKSEEKIEEILKTKNIDIVSVDPPRKGLDKKVVDTILKSNIKKLVYISCNGATLTRDLKLFIDGGFELQKVKLCDMFSRTAHCEVVVEIGRLK</sequence>
<keyword evidence="3 4" id="KW-0949">S-adenosyl-L-methionine</keyword>
<feature type="active site" description="Nucleophile" evidence="4">
    <location>
        <position position="394"/>
    </location>
</feature>
<dbReference type="GO" id="GO:0008168">
    <property type="term" value="F:methyltransferase activity"/>
    <property type="evidence" value="ECO:0007669"/>
    <property type="project" value="UniProtKB-KW"/>
</dbReference>
<reference evidence="7 8" key="1">
    <citation type="submission" date="2020-09" db="EMBL/GenBank/DDBJ databases">
        <title>Parvimonas S3374 sp. nov.</title>
        <authorList>
            <person name="Buhl M."/>
        </authorList>
    </citation>
    <scope>NUCLEOTIDE SEQUENCE [LARGE SCALE GENOMIC DNA]</scope>
    <source>
        <strain evidence="7 8">S3374</strain>
    </source>
</reference>
<feature type="binding site" evidence="4">
    <location>
        <position position="270"/>
    </location>
    <ligand>
        <name>S-adenosyl-L-methionine</name>
        <dbReference type="ChEBI" id="CHEBI:59789"/>
    </ligand>
</feature>
<comment type="caution">
    <text evidence="7">The sequence shown here is derived from an EMBL/GenBank/DDBJ whole genome shotgun (WGS) entry which is preliminary data.</text>
</comment>
<dbReference type="Proteomes" id="UP000823123">
    <property type="component" value="Unassembled WGS sequence"/>
</dbReference>
<dbReference type="PANTHER" id="PTHR11061">
    <property type="entry name" value="RNA M5U METHYLTRANSFERASE"/>
    <property type="match status" value="1"/>
</dbReference>
<proteinExistence type="inferred from homology"/>
<comment type="similarity">
    <text evidence="4">Belongs to the class I-like SAM-binding methyltransferase superfamily. RNA M5U methyltransferase family.</text>
</comment>
<dbReference type="PROSITE" id="PS50926">
    <property type="entry name" value="TRAM"/>
    <property type="match status" value="1"/>
</dbReference>
<dbReference type="PROSITE" id="PS51687">
    <property type="entry name" value="SAM_MT_RNA_M5U"/>
    <property type="match status" value="1"/>
</dbReference>
<feature type="binding site" evidence="4">
    <location>
        <position position="320"/>
    </location>
    <ligand>
        <name>S-adenosyl-L-methionine</name>
        <dbReference type="ChEBI" id="CHEBI:59789"/>
    </ligand>
</feature>
<accession>A0ABS1CAP2</accession>
<evidence type="ECO:0000259" key="6">
    <source>
        <dbReference type="PROSITE" id="PS50926"/>
    </source>
</evidence>
<dbReference type="Gene3D" id="2.40.50.1070">
    <property type="match status" value="1"/>
</dbReference>
<dbReference type="RefSeq" id="WP_201276002.1">
    <property type="nucleotide sequence ID" value="NZ_JACVDA010000028.1"/>
</dbReference>
<dbReference type="InterPro" id="IPR029063">
    <property type="entry name" value="SAM-dependent_MTases_sf"/>
</dbReference>
<organism evidence="7 8">
    <name type="scientific">Parvimonas parva</name>
    <dbReference type="NCBI Taxonomy" id="2769485"/>
    <lineage>
        <taxon>Bacteria</taxon>
        <taxon>Bacillati</taxon>
        <taxon>Bacillota</taxon>
        <taxon>Tissierellia</taxon>
        <taxon>Tissierellales</taxon>
        <taxon>Peptoniphilaceae</taxon>
        <taxon>Parvimonas</taxon>
    </lineage>
</organism>
<feature type="active site" evidence="5">
    <location>
        <position position="394"/>
    </location>
</feature>
<keyword evidence="1 4" id="KW-0489">Methyltransferase</keyword>
<feature type="domain" description="TRAM" evidence="6">
    <location>
        <begin position="1"/>
        <end position="55"/>
    </location>
</feature>
<name>A0ABS1CAP2_9FIRM</name>
<dbReference type="Pfam" id="PF05958">
    <property type="entry name" value="tRNA_U5-meth_tr"/>
    <property type="match status" value="1"/>
</dbReference>
<dbReference type="PROSITE" id="PS01230">
    <property type="entry name" value="TRMA_1"/>
    <property type="match status" value="1"/>
</dbReference>
<evidence type="ECO:0000313" key="8">
    <source>
        <dbReference type="Proteomes" id="UP000823123"/>
    </source>
</evidence>
<dbReference type="InterPro" id="IPR002792">
    <property type="entry name" value="TRAM_dom"/>
</dbReference>
<dbReference type="NCBIfam" id="TIGR00479">
    <property type="entry name" value="rumA"/>
    <property type="match status" value="1"/>
</dbReference>
<keyword evidence="8" id="KW-1185">Reference proteome</keyword>
<evidence type="ECO:0000256" key="3">
    <source>
        <dbReference type="ARBA" id="ARBA00022691"/>
    </source>
</evidence>
<dbReference type="EMBL" id="JACVDA010000028">
    <property type="protein sequence ID" value="MBK1469181.1"/>
    <property type="molecule type" value="Genomic_DNA"/>
</dbReference>
<dbReference type="Gene3D" id="2.40.50.140">
    <property type="entry name" value="Nucleic acid-binding proteins"/>
    <property type="match status" value="1"/>
</dbReference>
<keyword evidence="2 4" id="KW-0808">Transferase</keyword>
<dbReference type="InterPro" id="IPR030390">
    <property type="entry name" value="MeTrfase_TrmA_AS"/>
</dbReference>